<gene>
    <name evidence="1" type="ORF">LSAT_V11C800411090</name>
</gene>
<organism evidence="1 2">
    <name type="scientific">Lactuca sativa</name>
    <name type="common">Garden lettuce</name>
    <dbReference type="NCBI Taxonomy" id="4236"/>
    <lineage>
        <taxon>Eukaryota</taxon>
        <taxon>Viridiplantae</taxon>
        <taxon>Streptophyta</taxon>
        <taxon>Embryophyta</taxon>
        <taxon>Tracheophyta</taxon>
        <taxon>Spermatophyta</taxon>
        <taxon>Magnoliopsida</taxon>
        <taxon>eudicotyledons</taxon>
        <taxon>Gunneridae</taxon>
        <taxon>Pentapetalae</taxon>
        <taxon>asterids</taxon>
        <taxon>campanulids</taxon>
        <taxon>Asterales</taxon>
        <taxon>Asteraceae</taxon>
        <taxon>Cichorioideae</taxon>
        <taxon>Cichorieae</taxon>
        <taxon>Lactucinae</taxon>
        <taxon>Lactuca</taxon>
    </lineage>
</organism>
<keyword evidence="2" id="KW-1185">Reference proteome</keyword>
<dbReference type="EMBL" id="NBSK02000008">
    <property type="protein sequence ID" value="KAJ0193563.1"/>
    <property type="molecule type" value="Genomic_DNA"/>
</dbReference>
<sequence length="92" mass="10698">MESKNTLIWRQIERPCIMVWSRHTNPFSGFTIGIRARLVSKTSYSCDFAQNDIHSERRLTVRAYGRKHQVHGRKLFKAQTPQTIVFSSKSSS</sequence>
<name>A0A9R1UVB5_LACSA</name>
<dbReference type="Proteomes" id="UP000235145">
    <property type="component" value="Unassembled WGS sequence"/>
</dbReference>
<evidence type="ECO:0000313" key="1">
    <source>
        <dbReference type="EMBL" id="KAJ0193563.1"/>
    </source>
</evidence>
<protein>
    <submittedName>
        <fullName evidence="1">Uncharacterized protein</fullName>
    </submittedName>
</protein>
<reference evidence="1 2" key="1">
    <citation type="journal article" date="2017" name="Nat. Commun.">
        <title>Genome assembly with in vitro proximity ligation data and whole-genome triplication in lettuce.</title>
        <authorList>
            <person name="Reyes-Chin-Wo S."/>
            <person name="Wang Z."/>
            <person name="Yang X."/>
            <person name="Kozik A."/>
            <person name="Arikit S."/>
            <person name="Song C."/>
            <person name="Xia L."/>
            <person name="Froenicke L."/>
            <person name="Lavelle D.O."/>
            <person name="Truco M.J."/>
            <person name="Xia R."/>
            <person name="Zhu S."/>
            <person name="Xu C."/>
            <person name="Xu H."/>
            <person name="Xu X."/>
            <person name="Cox K."/>
            <person name="Korf I."/>
            <person name="Meyers B.C."/>
            <person name="Michelmore R.W."/>
        </authorList>
    </citation>
    <scope>NUCLEOTIDE SEQUENCE [LARGE SCALE GENOMIC DNA]</scope>
    <source>
        <strain evidence="2">cv. Salinas</strain>
        <tissue evidence="1">Seedlings</tissue>
    </source>
</reference>
<evidence type="ECO:0000313" key="2">
    <source>
        <dbReference type="Proteomes" id="UP000235145"/>
    </source>
</evidence>
<comment type="caution">
    <text evidence="1">The sequence shown here is derived from an EMBL/GenBank/DDBJ whole genome shotgun (WGS) entry which is preliminary data.</text>
</comment>
<proteinExistence type="predicted"/>
<accession>A0A9R1UVB5</accession>
<dbReference type="AlphaFoldDB" id="A0A9R1UVB5"/>